<proteinExistence type="predicted"/>
<dbReference type="InterPro" id="IPR021830">
    <property type="entry name" value="DUF3422"/>
</dbReference>
<dbReference type="EMBL" id="JABSOD010000002">
    <property type="protein sequence ID" value="NRQ41296.1"/>
    <property type="molecule type" value="Genomic_DNA"/>
</dbReference>
<organism evidence="3 4">
    <name type="scientific">Rheinheimera lutimaris</name>
    <dbReference type="NCBI Taxonomy" id="2740584"/>
    <lineage>
        <taxon>Bacteria</taxon>
        <taxon>Pseudomonadati</taxon>
        <taxon>Pseudomonadota</taxon>
        <taxon>Gammaproteobacteria</taxon>
        <taxon>Chromatiales</taxon>
        <taxon>Chromatiaceae</taxon>
        <taxon>Rheinheimera</taxon>
    </lineage>
</organism>
<comment type="caution">
    <text evidence="3">The sequence shown here is derived from an EMBL/GenBank/DDBJ whole genome shotgun (WGS) entry which is preliminary data.</text>
</comment>
<feature type="coiled-coil region" evidence="1">
    <location>
        <begin position="213"/>
        <end position="240"/>
    </location>
</feature>
<evidence type="ECO:0000256" key="2">
    <source>
        <dbReference type="SAM" id="Phobius"/>
    </source>
</evidence>
<dbReference type="Pfam" id="PF11902">
    <property type="entry name" value="DUF3422"/>
    <property type="match status" value="1"/>
</dbReference>
<dbReference type="Proteomes" id="UP000523161">
    <property type="component" value="Unassembled WGS sequence"/>
</dbReference>
<protein>
    <submittedName>
        <fullName evidence="3">DUF3422 domain-containing protein</fullName>
    </submittedName>
</protein>
<evidence type="ECO:0000313" key="3">
    <source>
        <dbReference type="EMBL" id="NRQ41296.1"/>
    </source>
</evidence>
<dbReference type="RefSeq" id="WP_173499552.1">
    <property type="nucleotide sequence ID" value="NZ_JABSOD010000002.1"/>
</dbReference>
<keyword evidence="2" id="KW-1133">Transmembrane helix</keyword>
<keyword evidence="1" id="KW-0175">Coiled coil</keyword>
<name>A0A7Y5EHI9_9GAMM</name>
<gene>
    <name evidence="3" type="ORF">HRH59_01715</name>
</gene>
<accession>A0A7Y5EHI9</accession>
<keyword evidence="2" id="KW-0472">Membrane</keyword>
<feature type="transmembrane region" description="Helical" evidence="2">
    <location>
        <begin position="398"/>
        <end position="417"/>
    </location>
</feature>
<dbReference type="AlphaFoldDB" id="A0A7Y5EHI9"/>
<evidence type="ECO:0000256" key="1">
    <source>
        <dbReference type="SAM" id="Coils"/>
    </source>
</evidence>
<sequence length="427" mass="48167">MTGLHNRSHPLRDVLDKELQQRTFPALSAPCRLCQFMLTVSPASRSSELSFMQQLASQQGSHFSETDHDINLPLFGGTLRFEKHGEFSSYVFIQPGSEKQLFDDPLDFLPGKNWLDDIPGQVFRVVQLSVVTPAQLKANGNINMLFNPDNCISSLLAGQKARIWTDFQKHAEGAGRMLLLDQGLSPAALGRLVQQLFDLGNYRKLSLLGWPMSRQALAKLNLLEQQLSDITQRIEHQRSDDERLLNEITTMAAQTEHLIAETSSRLQATAAYYQLTLDRIKGLNETPIEGLLSLQDFTERRLTPAFRTSESVVFRQNALSGRLGRSTELLRTRINLKLEQQNQQLLASMDKRAKLQLNMQQMVEGLSLVAISYYAVQLADKALYALSYWLPGLNVGKWQSISLPLVVVIVAGVLLWINRQLHRDKST</sequence>
<keyword evidence="4" id="KW-1185">Reference proteome</keyword>
<keyword evidence="2" id="KW-0812">Transmembrane</keyword>
<evidence type="ECO:0000313" key="4">
    <source>
        <dbReference type="Proteomes" id="UP000523161"/>
    </source>
</evidence>
<reference evidence="3 4" key="1">
    <citation type="submission" date="2020-06" db="EMBL/GenBank/DDBJ databases">
        <title>Rheinheimera sp. nov., a marine bacterium isolated from coastal.</title>
        <authorList>
            <person name="Yu Q."/>
            <person name="Qi Y."/>
            <person name="Pu J."/>
        </authorList>
    </citation>
    <scope>NUCLEOTIDE SEQUENCE [LARGE SCALE GENOMIC DNA]</scope>
    <source>
        <strain evidence="3 4">YQF-2</strain>
    </source>
</reference>